<feature type="transmembrane region" description="Helical" evidence="2">
    <location>
        <begin position="85"/>
        <end position="103"/>
    </location>
</feature>
<reference evidence="3 4" key="1">
    <citation type="submission" date="2018-02" db="EMBL/GenBank/DDBJ databases">
        <title>Comparative genomes isolates from brazilian mangrove.</title>
        <authorList>
            <person name="Araujo J.E."/>
            <person name="Taketani R.G."/>
            <person name="Silva M.C.P."/>
            <person name="Loureco M.V."/>
            <person name="Andreote F.D."/>
        </authorList>
    </citation>
    <scope>NUCLEOTIDE SEQUENCE [LARGE SCALE GENOMIC DNA]</scope>
    <source>
        <strain evidence="3 4">Nap-Phe MGV</strain>
    </source>
</reference>
<evidence type="ECO:0000313" key="4">
    <source>
        <dbReference type="Proteomes" id="UP000237819"/>
    </source>
</evidence>
<feature type="compositionally biased region" description="Acidic residues" evidence="1">
    <location>
        <begin position="1"/>
        <end position="11"/>
    </location>
</feature>
<dbReference type="EMBL" id="PUHZ01000007">
    <property type="protein sequence ID" value="PQO46951.1"/>
    <property type="molecule type" value="Genomic_DNA"/>
</dbReference>
<evidence type="ECO:0000313" key="3">
    <source>
        <dbReference type="EMBL" id="PQO46951.1"/>
    </source>
</evidence>
<comment type="caution">
    <text evidence="3">The sequence shown here is derived from an EMBL/GenBank/DDBJ whole genome shotgun (WGS) entry which is preliminary data.</text>
</comment>
<feature type="transmembrane region" description="Helical" evidence="2">
    <location>
        <begin position="144"/>
        <end position="166"/>
    </location>
</feature>
<organism evidence="3 4">
    <name type="scientific">Blastopirellula marina</name>
    <dbReference type="NCBI Taxonomy" id="124"/>
    <lineage>
        <taxon>Bacteria</taxon>
        <taxon>Pseudomonadati</taxon>
        <taxon>Planctomycetota</taxon>
        <taxon>Planctomycetia</taxon>
        <taxon>Pirellulales</taxon>
        <taxon>Pirellulaceae</taxon>
        <taxon>Blastopirellula</taxon>
    </lineage>
</organism>
<dbReference type="OrthoDB" id="301648at2"/>
<dbReference type="RefSeq" id="WP_105334750.1">
    <property type="nucleotide sequence ID" value="NZ_PUHZ01000007.1"/>
</dbReference>
<keyword evidence="2" id="KW-0812">Transmembrane</keyword>
<feature type="transmembrane region" description="Helical" evidence="2">
    <location>
        <begin position="215"/>
        <end position="235"/>
    </location>
</feature>
<proteinExistence type="predicted"/>
<keyword evidence="2" id="KW-0472">Membrane</keyword>
<feature type="transmembrane region" description="Helical" evidence="2">
    <location>
        <begin position="31"/>
        <end position="48"/>
    </location>
</feature>
<name>A0A2S8GRF1_9BACT</name>
<gene>
    <name evidence="3" type="ORF">C5Y93_07315</name>
</gene>
<protein>
    <submittedName>
        <fullName evidence="3">Uncharacterized protein</fullName>
    </submittedName>
</protein>
<keyword evidence="2" id="KW-1133">Transmembrane helix</keyword>
<feature type="transmembrane region" description="Helical" evidence="2">
    <location>
        <begin position="109"/>
        <end position="132"/>
    </location>
</feature>
<feature type="transmembrane region" description="Helical" evidence="2">
    <location>
        <begin position="54"/>
        <end position="73"/>
    </location>
</feature>
<evidence type="ECO:0000256" key="2">
    <source>
        <dbReference type="SAM" id="Phobius"/>
    </source>
</evidence>
<dbReference type="Proteomes" id="UP000237819">
    <property type="component" value="Unassembled WGS sequence"/>
</dbReference>
<accession>A0A2S8GRF1</accession>
<feature type="region of interest" description="Disordered" evidence="1">
    <location>
        <begin position="1"/>
        <end position="23"/>
    </location>
</feature>
<evidence type="ECO:0000256" key="1">
    <source>
        <dbReference type="SAM" id="MobiDB-lite"/>
    </source>
</evidence>
<sequence>MSEDLQLEEDLADTRRDPPPVRSSPRWRFSITRLILATAVAPLPFWMAPTDHESAKIALAVSSLAVAGAILLVRARDLPRINASVTLGALAMILLSCCCPLHMLPLAPASGLAIGCLLGFVATEAIFPSFVIRGRAMHSLSVKTVLKSGLIPFLIVCLIATMASVLAGQAMQRNIERFVAIVAIDVVLLLLLVFNFDQLSRGVEKTLDERPGLGYLYEATTILIPVALLILYFRYFASPRW</sequence>
<feature type="transmembrane region" description="Helical" evidence="2">
    <location>
        <begin position="178"/>
        <end position="194"/>
    </location>
</feature>
<dbReference type="AlphaFoldDB" id="A0A2S8GRF1"/>